<dbReference type="InterPro" id="IPR036249">
    <property type="entry name" value="Thioredoxin-like_sf"/>
</dbReference>
<protein>
    <recommendedName>
        <fullName evidence="1">GST N-terminal domain-containing protein</fullName>
    </recommendedName>
</protein>
<evidence type="ECO:0000313" key="3">
    <source>
        <dbReference type="Proteomes" id="UP001212997"/>
    </source>
</evidence>
<sequence>MSDPIILYDIPGRDANFKAWSPNTWNARYALNFKGLTYKTEWVEFPNIEATAKKIGATPTAKKPDGTDYYTLPIIYDPSTKTFVSDSLPIAQYLDKTYPNLPLLFPPNTSALTAPFTTAVASNVSRSFFAIVVLNTWKVLNDESRDYFRRTREVLFGKKLEEVAPLGNAVDQWKAAEKGFDTLNTWLSTAGGSNFFAGDQIGYADIVVASHLIWARIVLGKDSNEWKTITEWNDGRWAKYLKSFENYETVV</sequence>
<dbReference type="GO" id="GO:0006559">
    <property type="term" value="P:L-phenylalanine catabolic process"/>
    <property type="evidence" value="ECO:0007669"/>
    <property type="project" value="TreeGrafter"/>
</dbReference>
<dbReference type="EMBL" id="JANAWD010000035">
    <property type="protein sequence ID" value="KAJ3489982.1"/>
    <property type="molecule type" value="Genomic_DNA"/>
</dbReference>
<dbReference type="GO" id="GO:0004364">
    <property type="term" value="F:glutathione transferase activity"/>
    <property type="evidence" value="ECO:0007669"/>
    <property type="project" value="TreeGrafter"/>
</dbReference>
<comment type="caution">
    <text evidence="2">The sequence shown here is derived from an EMBL/GenBank/DDBJ whole genome shotgun (WGS) entry which is preliminary data.</text>
</comment>
<dbReference type="GO" id="GO:0006749">
    <property type="term" value="P:glutathione metabolic process"/>
    <property type="evidence" value="ECO:0007669"/>
    <property type="project" value="TreeGrafter"/>
</dbReference>
<dbReference type="GO" id="GO:0016034">
    <property type="term" value="F:maleylacetoacetate isomerase activity"/>
    <property type="evidence" value="ECO:0007669"/>
    <property type="project" value="TreeGrafter"/>
</dbReference>
<dbReference type="Gene3D" id="3.40.30.10">
    <property type="entry name" value="Glutaredoxin"/>
    <property type="match status" value="1"/>
</dbReference>
<dbReference type="PROSITE" id="PS50404">
    <property type="entry name" value="GST_NTER"/>
    <property type="match status" value="1"/>
</dbReference>
<organism evidence="2 3">
    <name type="scientific">Meripilus lineatus</name>
    <dbReference type="NCBI Taxonomy" id="2056292"/>
    <lineage>
        <taxon>Eukaryota</taxon>
        <taxon>Fungi</taxon>
        <taxon>Dikarya</taxon>
        <taxon>Basidiomycota</taxon>
        <taxon>Agaricomycotina</taxon>
        <taxon>Agaricomycetes</taxon>
        <taxon>Polyporales</taxon>
        <taxon>Meripilaceae</taxon>
        <taxon>Meripilus</taxon>
    </lineage>
</organism>
<dbReference type="PANTHER" id="PTHR42673:SF4">
    <property type="entry name" value="MALEYLACETOACETATE ISOMERASE"/>
    <property type="match status" value="1"/>
</dbReference>
<dbReference type="SUPFAM" id="SSF47616">
    <property type="entry name" value="GST C-terminal domain-like"/>
    <property type="match status" value="1"/>
</dbReference>
<proteinExistence type="predicted"/>
<feature type="domain" description="GST N-terminal" evidence="1">
    <location>
        <begin position="11"/>
        <end position="102"/>
    </location>
</feature>
<reference evidence="2" key="1">
    <citation type="submission" date="2022-07" db="EMBL/GenBank/DDBJ databases">
        <title>Genome Sequence of Physisporinus lineatus.</title>
        <authorList>
            <person name="Buettner E."/>
        </authorList>
    </citation>
    <scope>NUCLEOTIDE SEQUENCE</scope>
    <source>
        <strain evidence="2">VT162</strain>
    </source>
</reference>
<dbReference type="InterPro" id="IPR054416">
    <property type="entry name" value="GST_UstS-like_C"/>
</dbReference>
<dbReference type="Proteomes" id="UP001212997">
    <property type="component" value="Unassembled WGS sequence"/>
</dbReference>
<dbReference type="SUPFAM" id="SSF52833">
    <property type="entry name" value="Thioredoxin-like"/>
    <property type="match status" value="1"/>
</dbReference>
<evidence type="ECO:0000313" key="2">
    <source>
        <dbReference type="EMBL" id="KAJ3489982.1"/>
    </source>
</evidence>
<gene>
    <name evidence="2" type="ORF">NLI96_g1742</name>
</gene>
<dbReference type="Gene3D" id="1.20.1050.10">
    <property type="match status" value="1"/>
</dbReference>
<dbReference type="Pfam" id="PF13409">
    <property type="entry name" value="GST_N_2"/>
    <property type="match status" value="1"/>
</dbReference>
<dbReference type="InterPro" id="IPR036282">
    <property type="entry name" value="Glutathione-S-Trfase_C_sf"/>
</dbReference>
<dbReference type="InterPro" id="IPR004045">
    <property type="entry name" value="Glutathione_S-Trfase_N"/>
</dbReference>
<evidence type="ECO:0000259" key="1">
    <source>
        <dbReference type="PROSITE" id="PS50404"/>
    </source>
</evidence>
<accession>A0AAD5YH72</accession>
<dbReference type="Pfam" id="PF22041">
    <property type="entry name" value="GST_C_7"/>
    <property type="match status" value="1"/>
</dbReference>
<keyword evidence="3" id="KW-1185">Reference proteome</keyword>
<name>A0AAD5YH72_9APHY</name>
<dbReference type="PANTHER" id="PTHR42673">
    <property type="entry name" value="MALEYLACETOACETATE ISOMERASE"/>
    <property type="match status" value="1"/>
</dbReference>
<dbReference type="AlphaFoldDB" id="A0AAD5YH72"/>